<evidence type="ECO:0000313" key="4">
    <source>
        <dbReference type="Proteomes" id="UP000433071"/>
    </source>
</evidence>
<feature type="region of interest" description="Disordered" evidence="1">
    <location>
        <begin position="161"/>
        <end position="192"/>
    </location>
</feature>
<evidence type="ECO:0000256" key="1">
    <source>
        <dbReference type="SAM" id="MobiDB-lite"/>
    </source>
</evidence>
<evidence type="ECO:0000313" key="3">
    <source>
        <dbReference type="EMBL" id="MTH67644.1"/>
    </source>
</evidence>
<organism evidence="3 4">
    <name type="scientific">Agromyces bracchium</name>
    <dbReference type="NCBI Taxonomy" id="88376"/>
    <lineage>
        <taxon>Bacteria</taxon>
        <taxon>Bacillati</taxon>
        <taxon>Actinomycetota</taxon>
        <taxon>Actinomycetes</taxon>
        <taxon>Micrococcales</taxon>
        <taxon>Microbacteriaceae</taxon>
        <taxon>Agromyces</taxon>
    </lineage>
</organism>
<dbReference type="RefSeq" id="WP_155050751.1">
    <property type="nucleotide sequence ID" value="NZ_BAAAIB010000010.1"/>
</dbReference>
<feature type="transmembrane region" description="Helical" evidence="2">
    <location>
        <begin position="29"/>
        <end position="48"/>
    </location>
</feature>
<keyword evidence="4" id="KW-1185">Reference proteome</keyword>
<keyword evidence="2" id="KW-1133">Transmembrane helix</keyword>
<evidence type="ECO:0000256" key="2">
    <source>
        <dbReference type="SAM" id="Phobius"/>
    </source>
</evidence>
<dbReference type="EMBL" id="WMLB01000013">
    <property type="protein sequence ID" value="MTH67644.1"/>
    <property type="molecule type" value="Genomic_DNA"/>
</dbReference>
<dbReference type="AlphaFoldDB" id="A0A6I3M2T0"/>
<accession>A0A6I3M2T0</accession>
<name>A0A6I3M2T0_9MICO</name>
<gene>
    <name evidence="3" type="ORF">GJ743_04570</name>
</gene>
<sequence length="384" mass="39916">MLALLAAVAAGVTAGGVLGAIATGDPIYIILWSLALPVAIVAAVFAGLRSAGAFDPARAASVAAGSPAVVGDAALARVERVHRAGAPTGDRTEVDLTLTVAPDDRAAYSTTHREFVAQAALDELQPGSIIVVRRPDAASADVVLDLDPPADLAARRDAEQLRSGAERTVPLASEAPRWTSDPRAPGPQRARSGRRAWRTAFLGAVVVVTAVLVLVPAFDSIGRLSRALASGDPASAGVVLGDRHQEIVEALARETGGTVFIRIGFYGDYALASAPSAPGALTIDGYEYRYDRTEHGGPDPIQPDDPAAELFDVDQVDFSRVPEFIEAAKEDAGISDPDSVIVLVDRSTVADDSGERPVQVLVLLDAPYENASVVVDPETGRPAE</sequence>
<proteinExistence type="predicted"/>
<keyword evidence="2" id="KW-0472">Membrane</keyword>
<dbReference type="OrthoDB" id="4965912at2"/>
<dbReference type="Proteomes" id="UP000433071">
    <property type="component" value="Unassembled WGS sequence"/>
</dbReference>
<feature type="transmembrane region" description="Helical" evidence="2">
    <location>
        <begin position="199"/>
        <end position="218"/>
    </location>
</feature>
<protein>
    <submittedName>
        <fullName evidence="3">Uncharacterized protein</fullName>
    </submittedName>
</protein>
<keyword evidence="2" id="KW-0812">Transmembrane</keyword>
<reference evidence="3 4" key="1">
    <citation type="submission" date="2019-11" db="EMBL/GenBank/DDBJ databases">
        <title>Agromyces kandeliae sp. nov., isolated from mangrove soil.</title>
        <authorList>
            <person name="Wang R."/>
        </authorList>
    </citation>
    <scope>NUCLEOTIDE SEQUENCE [LARGE SCALE GENOMIC DNA]</scope>
    <source>
        <strain evidence="3 4">JCM 11433</strain>
    </source>
</reference>
<comment type="caution">
    <text evidence="3">The sequence shown here is derived from an EMBL/GenBank/DDBJ whole genome shotgun (WGS) entry which is preliminary data.</text>
</comment>